<gene>
    <name evidence="1" type="ORF">MKS88_002026</name>
</gene>
<evidence type="ECO:0000313" key="2">
    <source>
        <dbReference type="Proteomes" id="UP001056978"/>
    </source>
</evidence>
<dbReference type="EMBL" id="CM043775">
    <property type="protein sequence ID" value="KAI4839472.1"/>
    <property type="molecule type" value="Genomic_DNA"/>
</dbReference>
<accession>A0ACB9YBY0</accession>
<organism evidence="1 2">
    <name type="scientific">Plasmodium brasilianum</name>
    <dbReference type="NCBI Taxonomy" id="5824"/>
    <lineage>
        <taxon>Eukaryota</taxon>
        <taxon>Sar</taxon>
        <taxon>Alveolata</taxon>
        <taxon>Apicomplexa</taxon>
        <taxon>Aconoidasida</taxon>
        <taxon>Haemosporida</taxon>
        <taxon>Plasmodiidae</taxon>
        <taxon>Plasmodium</taxon>
        <taxon>Plasmodium (Plasmodium)</taxon>
    </lineage>
</organism>
<reference evidence="1" key="1">
    <citation type="submission" date="2022-06" db="EMBL/GenBank/DDBJ databases">
        <title>The First Complete Genome of the Simian Malaria Parasite Plasmodium brasilianum.</title>
        <authorList>
            <person name="Bajic M."/>
            <person name="Ravishankar S."/>
        </authorList>
    </citation>
    <scope>NUCLEOTIDE SEQUENCE</scope>
    <source>
        <strain evidence="1">Bolivian I</strain>
    </source>
</reference>
<dbReference type="Proteomes" id="UP001056978">
    <property type="component" value="Chromosome 7"/>
</dbReference>
<evidence type="ECO:0000313" key="1">
    <source>
        <dbReference type="EMBL" id="KAI4839472.1"/>
    </source>
</evidence>
<proteinExistence type="predicted"/>
<name>A0ACB9YBY0_PLABR</name>
<keyword evidence="2" id="KW-1185">Reference proteome</keyword>
<comment type="caution">
    <text evidence="1">The sequence shown here is derived from an EMBL/GenBank/DDBJ whole genome shotgun (WGS) entry which is preliminary data.</text>
</comment>
<sequence>MKKKCMNTFKCIPMESRRKFSKLSQNYSSSKGNIKDVNFHYLNCHNSKNKPASFIHDLNFMKCILSNNGGKLREENSSIHEKEYLNKNSTKDGGKLITIILNNTLCGNSSNIISNSDILICADGGANRLYNLCGEVDKKKMQNEKCNVHKEREMYGKRHEIDSQKERQKLTESQIQTHKNNSMEKVDMNMLVTNRKESCTGEALKENKNKNFKSAESYTYEEDLHVNKDKLFYIFNKLCKKDQKSLKFRQNVLPDLICGDFDSINEHVYDYYKSKSVLFEKCENQENTDLDKCIEKIRQHVNNNDKILILGATGNRFDQTCANISSLYKSVSLNSLYLIGENNFLFLLKEGNHIIHINFQIFEKFCAILPIGGKCKVKTEGLKYNLNYDCLSFDALISSSNEIISNEVKIFNDSPIIWYSQLKNAELCVQCSG</sequence>
<protein>
    <submittedName>
        <fullName evidence="1">Thiamine pyrophosphokinase</fullName>
    </submittedName>
</protein>